<proteinExistence type="predicted"/>
<name>A0A835HKF1_9MAGN</name>
<gene>
    <name evidence="2" type="ORF">IFM89_028030</name>
</gene>
<dbReference type="OrthoDB" id="1752183at2759"/>
<dbReference type="AlphaFoldDB" id="A0A835HKF1"/>
<dbReference type="PANTHER" id="PTHR47723">
    <property type="entry name" value="OS05G0353850 PROTEIN"/>
    <property type="match status" value="1"/>
</dbReference>
<dbReference type="Gene3D" id="3.30.420.10">
    <property type="entry name" value="Ribonuclease H-like superfamily/Ribonuclease H"/>
    <property type="match status" value="1"/>
</dbReference>
<dbReference type="InterPro" id="IPR012337">
    <property type="entry name" value="RNaseH-like_sf"/>
</dbReference>
<reference evidence="2 3" key="1">
    <citation type="submission" date="2020-10" db="EMBL/GenBank/DDBJ databases">
        <title>The Coptis chinensis genome and diversification of protoberbering-type alkaloids.</title>
        <authorList>
            <person name="Wang B."/>
            <person name="Shu S."/>
            <person name="Song C."/>
            <person name="Liu Y."/>
        </authorList>
    </citation>
    <scope>NUCLEOTIDE SEQUENCE [LARGE SCALE GENOMIC DNA]</scope>
    <source>
        <strain evidence="2">HL-2020</strain>
        <tissue evidence="2">Leaf</tissue>
    </source>
</reference>
<dbReference type="Proteomes" id="UP000631114">
    <property type="component" value="Unassembled WGS sequence"/>
</dbReference>
<dbReference type="InterPro" id="IPR044730">
    <property type="entry name" value="RNase_H-like_dom_plant"/>
</dbReference>
<comment type="caution">
    <text evidence="2">The sequence shown here is derived from an EMBL/GenBank/DDBJ whole genome shotgun (WGS) entry which is preliminary data.</text>
</comment>
<evidence type="ECO:0000259" key="1">
    <source>
        <dbReference type="PROSITE" id="PS50879"/>
    </source>
</evidence>
<feature type="domain" description="RNase H type-1" evidence="1">
    <location>
        <begin position="9"/>
        <end position="144"/>
    </location>
</feature>
<accession>A0A835HKF1</accession>
<dbReference type="GO" id="GO:0003676">
    <property type="term" value="F:nucleic acid binding"/>
    <property type="evidence" value="ECO:0007669"/>
    <property type="project" value="InterPro"/>
</dbReference>
<evidence type="ECO:0000313" key="3">
    <source>
        <dbReference type="Proteomes" id="UP000631114"/>
    </source>
</evidence>
<evidence type="ECO:0000313" key="2">
    <source>
        <dbReference type="EMBL" id="KAF9598498.1"/>
    </source>
</evidence>
<dbReference type="SUPFAM" id="SSF53098">
    <property type="entry name" value="Ribonuclease H-like"/>
    <property type="match status" value="1"/>
</dbReference>
<protein>
    <recommendedName>
        <fullName evidence="1">RNase H type-1 domain-containing protein</fullName>
    </recommendedName>
</protein>
<keyword evidence="3" id="KW-1185">Reference proteome</keyword>
<dbReference type="Pfam" id="PF13456">
    <property type="entry name" value="RVT_3"/>
    <property type="match status" value="1"/>
</dbReference>
<dbReference type="CDD" id="cd06222">
    <property type="entry name" value="RNase_H_like"/>
    <property type="match status" value="1"/>
</dbReference>
<dbReference type="PANTHER" id="PTHR47723:SF19">
    <property type="entry name" value="POLYNUCLEOTIDYL TRANSFERASE, RIBONUCLEASE H-LIKE SUPERFAMILY PROTEIN"/>
    <property type="match status" value="1"/>
</dbReference>
<dbReference type="EMBL" id="JADFTS010000007">
    <property type="protein sequence ID" value="KAF9598498.1"/>
    <property type="molecule type" value="Genomic_DNA"/>
</dbReference>
<sequence>MPCRWDLPNANMTKVNIDGAAKNNPGETGVGAGAVGRNSNSEFVFVYSRNIGIATNYMAECTAILEGMEVAVIKGRASIWVESDSRAAVTAFNSGKIPWQLKQRWRELHTKLTLCTITSTWREVNFTANKAANFGVELGTEILRMWWETPMGL</sequence>
<dbReference type="GO" id="GO:0004523">
    <property type="term" value="F:RNA-DNA hybrid ribonuclease activity"/>
    <property type="evidence" value="ECO:0007669"/>
    <property type="project" value="InterPro"/>
</dbReference>
<dbReference type="InterPro" id="IPR036397">
    <property type="entry name" value="RNaseH_sf"/>
</dbReference>
<dbReference type="InterPro" id="IPR053151">
    <property type="entry name" value="RNase_H-like"/>
</dbReference>
<dbReference type="PROSITE" id="PS50879">
    <property type="entry name" value="RNASE_H_1"/>
    <property type="match status" value="1"/>
</dbReference>
<dbReference type="InterPro" id="IPR002156">
    <property type="entry name" value="RNaseH_domain"/>
</dbReference>
<organism evidence="2 3">
    <name type="scientific">Coptis chinensis</name>
    <dbReference type="NCBI Taxonomy" id="261450"/>
    <lineage>
        <taxon>Eukaryota</taxon>
        <taxon>Viridiplantae</taxon>
        <taxon>Streptophyta</taxon>
        <taxon>Embryophyta</taxon>
        <taxon>Tracheophyta</taxon>
        <taxon>Spermatophyta</taxon>
        <taxon>Magnoliopsida</taxon>
        <taxon>Ranunculales</taxon>
        <taxon>Ranunculaceae</taxon>
        <taxon>Coptidoideae</taxon>
        <taxon>Coptis</taxon>
    </lineage>
</organism>